<proteinExistence type="predicted"/>
<sequence length="270" mass="30706">MFWKKPEPSQQHVVYERLPTYAATDVGRMREALDVDGFVLIPGVLSPAEVQVGREKIDGLGKMPWDFTGVTDHYKNVFNRDPYWLTFLDRPGVIDVAEAALGGDCHIIGETAWRSHPGHRGVGVHLDYLPIEWPEPGVPAEVRVPMFLCKAHFYLSPQPAELCPTHVIPGSHRAGRRPGRFAFEWNGRLPQPVLCDAGDVLFFRSDLWHSGSNNATADQIRYLLQVHYGRREMAQHFSPYLDWRFNPDVVAACTLRQRRLLGDHRQGAYD</sequence>
<keyword evidence="2" id="KW-0560">Oxidoreductase</keyword>
<dbReference type="GO" id="GO:0016706">
    <property type="term" value="F:2-oxoglutarate-dependent dioxygenase activity"/>
    <property type="evidence" value="ECO:0007669"/>
    <property type="project" value="UniProtKB-ARBA"/>
</dbReference>
<dbReference type="PANTHER" id="PTHR20883:SF48">
    <property type="entry name" value="ECTOINE DIOXYGENASE"/>
    <property type="match status" value="1"/>
</dbReference>
<dbReference type="Gene3D" id="2.60.120.620">
    <property type="entry name" value="q2cbj1_9rhob like domain"/>
    <property type="match status" value="1"/>
</dbReference>
<protein>
    <submittedName>
        <fullName evidence="2">Phytanoyl-CoA dioxygenase</fullName>
    </submittedName>
</protein>
<comment type="cofactor">
    <cofactor evidence="1">
        <name>Fe(2+)</name>
        <dbReference type="ChEBI" id="CHEBI:29033"/>
    </cofactor>
</comment>
<dbReference type="PANTHER" id="PTHR20883">
    <property type="entry name" value="PHYTANOYL-COA DIOXYGENASE DOMAIN CONTAINING 1"/>
    <property type="match status" value="1"/>
</dbReference>
<reference evidence="3" key="1">
    <citation type="submission" date="2019-08" db="EMBL/GenBank/DDBJ databases">
        <title>Limnoglobus roseus gen. nov., sp. nov., a novel freshwater planctomycete with a giant genome from the family Gemmataceae.</title>
        <authorList>
            <person name="Kulichevskaya I.S."/>
            <person name="Naumoff D.G."/>
            <person name="Miroshnikov K."/>
            <person name="Ivanova A."/>
            <person name="Philippov D.A."/>
            <person name="Hakobyan A."/>
            <person name="Rijpstra I.C."/>
            <person name="Sinninghe Damste J.S."/>
            <person name="Liesack W."/>
            <person name="Dedysh S.N."/>
        </authorList>
    </citation>
    <scope>NUCLEOTIDE SEQUENCE [LARGE SCALE GENOMIC DNA]</scope>
    <source>
        <strain evidence="3">PX52</strain>
    </source>
</reference>
<dbReference type="Pfam" id="PF05721">
    <property type="entry name" value="PhyH"/>
    <property type="match status" value="1"/>
</dbReference>
<dbReference type="AlphaFoldDB" id="A0A5C1A8Q7"/>
<name>A0A5C1A8Q7_9BACT</name>
<dbReference type="InterPro" id="IPR008775">
    <property type="entry name" value="Phytyl_CoA_dOase-like"/>
</dbReference>
<keyword evidence="2" id="KW-0223">Dioxygenase</keyword>
<dbReference type="EMBL" id="CP042425">
    <property type="protein sequence ID" value="QEL15719.1"/>
    <property type="molecule type" value="Genomic_DNA"/>
</dbReference>
<dbReference type="KEGG" id="lrs:PX52LOC_02654"/>
<evidence type="ECO:0000313" key="3">
    <source>
        <dbReference type="Proteomes" id="UP000324974"/>
    </source>
</evidence>
<organism evidence="2 3">
    <name type="scientific">Limnoglobus roseus</name>
    <dbReference type="NCBI Taxonomy" id="2598579"/>
    <lineage>
        <taxon>Bacteria</taxon>
        <taxon>Pseudomonadati</taxon>
        <taxon>Planctomycetota</taxon>
        <taxon>Planctomycetia</taxon>
        <taxon>Gemmatales</taxon>
        <taxon>Gemmataceae</taxon>
        <taxon>Limnoglobus</taxon>
    </lineage>
</organism>
<evidence type="ECO:0000313" key="2">
    <source>
        <dbReference type="EMBL" id="QEL15719.1"/>
    </source>
</evidence>
<gene>
    <name evidence="2" type="ORF">PX52LOC_02654</name>
</gene>
<dbReference type="Proteomes" id="UP000324974">
    <property type="component" value="Chromosome"/>
</dbReference>
<dbReference type="SUPFAM" id="SSF51197">
    <property type="entry name" value="Clavaminate synthase-like"/>
    <property type="match status" value="1"/>
</dbReference>
<keyword evidence="3" id="KW-1185">Reference proteome</keyword>
<dbReference type="RefSeq" id="WP_149110505.1">
    <property type="nucleotide sequence ID" value="NZ_CP042425.1"/>
</dbReference>
<dbReference type="GO" id="GO:0005506">
    <property type="term" value="F:iron ion binding"/>
    <property type="evidence" value="ECO:0007669"/>
    <property type="project" value="UniProtKB-ARBA"/>
</dbReference>
<accession>A0A5C1A8Q7</accession>
<evidence type="ECO:0000256" key="1">
    <source>
        <dbReference type="ARBA" id="ARBA00001954"/>
    </source>
</evidence>
<dbReference type="OrthoDB" id="9814777at2"/>